<dbReference type="Pfam" id="PF12698">
    <property type="entry name" value="ABC2_membrane_3"/>
    <property type="match status" value="1"/>
</dbReference>
<evidence type="ECO:0000313" key="9">
    <source>
        <dbReference type="RefSeq" id="XP_038859232.1"/>
    </source>
</evidence>
<feature type="compositionally biased region" description="Basic and acidic residues" evidence="5">
    <location>
        <begin position="1010"/>
        <end position="1019"/>
    </location>
</feature>
<dbReference type="GO" id="GO:0140359">
    <property type="term" value="F:ABC-type transporter activity"/>
    <property type="evidence" value="ECO:0007669"/>
    <property type="project" value="InterPro"/>
</dbReference>
<evidence type="ECO:0000256" key="3">
    <source>
        <dbReference type="ARBA" id="ARBA00022989"/>
    </source>
</evidence>
<keyword evidence="3 6" id="KW-1133">Transmembrane helix</keyword>
<evidence type="ECO:0000313" key="8">
    <source>
        <dbReference type="Proteomes" id="UP000808372"/>
    </source>
</evidence>
<feature type="transmembrane region" description="Helical" evidence="6">
    <location>
        <begin position="506"/>
        <end position="530"/>
    </location>
</feature>
<dbReference type="GO" id="GO:0140326">
    <property type="term" value="F:ATPase-coupled intramembrane lipid transporter activity"/>
    <property type="evidence" value="ECO:0007669"/>
    <property type="project" value="TreeGrafter"/>
</dbReference>
<evidence type="ECO:0000256" key="6">
    <source>
        <dbReference type="SAM" id="Phobius"/>
    </source>
</evidence>
<dbReference type="PANTHER" id="PTHR19229">
    <property type="entry name" value="ATP-BINDING CASSETTE TRANSPORTER SUBFAMILY A ABCA"/>
    <property type="match status" value="1"/>
</dbReference>
<evidence type="ECO:0000256" key="4">
    <source>
        <dbReference type="ARBA" id="ARBA00023136"/>
    </source>
</evidence>
<dbReference type="AlphaFoldDB" id="A0A8U1BUC1"/>
<dbReference type="RefSeq" id="XP_038859232.1">
    <property type="nucleotide sequence ID" value="XM_039003304.1"/>
</dbReference>
<feature type="transmembrane region" description="Helical" evidence="6">
    <location>
        <begin position="571"/>
        <end position="593"/>
    </location>
</feature>
<protein>
    <submittedName>
        <fullName evidence="9">Retinal-specific phospholipid-transporting ATPase ABCA4-like</fullName>
    </submittedName>
</protein>
<sequence length="1042" mass="119016">MQFAHGVPDLHLKDIACSQALLERFIIFPSRRGMYGVRNAMCALTQQRLQKIEDVLYANVDFFKIFRLLPRVLDNHTDGPDLRYWGRVLTAVSEKVQVLFERNSTKDLLKVVYPLFRAGGPSSFSQLMSIVSALFCGYPDGEGSRVLSFNWYEDNNYKVFLGVNGSKNHDYVYDMTTTPFCNNLMQTLESNPVTKIVWSSVKPLFMGKILYAPDSPAIRLILKSANTTFEELERLMTMGKAWEEVGPQLWRFFNAGIQINMIRDTIRNPTVADLIDRSLEDTEFSSKDILNFLYNGLEEDREENMPSFDWRNVFNLTDQAVRMFNQYGECISLDKFMPHTDEDQLTHQALFLLEENKFWAGLVFLDVYPWTTTVPRHVKYKIRMDIDQVERTNKIKDRYWDPGPRADPMEDLRYIWGGFAYLQDMVEHGILKIQTGHDWPLGVYVQQMPYPCYVDDLFMLTLNRCFPIFMVLAWIYSVSMTVKSIVLEKELRLKETLKAMGVTNGVIWYTWFIDSFIMMTASTALLTLIIMAGKVLNYSNPLVVFLFLLTFTMATIMQCFLLSVFFNKANLAAACSGIIYFTLYLPHILCVAWQDRITKNAKITASLLSPVAFGFGTEYLSRYEEQGLGLQWDNIGTSPLEGDAYSFFTSIGMMMFDAVLYGFLAWYLDNVFPGQYGIGRPFYFPFQPSYWQRSEPALSNIPDSGGRTEPVPLRRQDRTRSPSGGRTEPVPPQEAGQNPFPLRRQDRTRSPSGGRTESVPPQEAGQNPFPLRRQDRTRSPSGGRTELVPPQEAGQNSFPLRRKDRTRSPSGGRTEPVPLRRQDRTRSPSGGRTEPVPPQEAGQNPFPLRRQDRTRSPSGGRTELVPPQEAEQNPFPSGGRTELVPPQEAGQNPFPLRRQDRTRSPQEAGQNSFPLRRQDRTRSPSGGRTEPVPPQEAGQNPFPLRRQDRTRSPSGGRTEPVPLRRQDRTRSPSGGRTEPVPPQEAGQNPFPLRRQDRIRSPSGGRTEPVPLRRQDRIRSPQEAGQNPFPLRRQDRTRSPSGG</sequence>
<keyword evidence="2 6" id="KW-0812">Transmembrane</keyword>
<dbReference type="GO" id="GO:0016020">
    <property type="term" value="C:membrane"/>
    <property type="evidence" value="ECO:0007669"/>
    <property type="project" value="UniProtKB-SubCell"/>
</dbReference>
<accession>A0A8U1BUC1</accession>
<evidence type="ECO:0000256" key="5">
    <source>
        <dbReference type="SAM" id="MobiDB-lite"/>
    </source>
</evidence>
<proteinExistence type="predicted"/>
<name>A0A8U1BUC1_SALNM</name>
<evidence type="ECO:0000256" key="2">
    <source>
        <dbReference type="ARBA" id="ARBA00022692"/>
    </source>
</evidence>
<comment type="subcellular location">
    <subcellularLocation>
        <location evidence="1">Membrane</location>
        <topology evidence="1">Multi-pass membrane protein</topology>
    </subcellularLocation>
</comment>
<dbReference type="Proteomes" id="UP000808372">
    <property type="component" value="Chromosome 11"/>
</dbReference>
<feature type="compositionally biased region" description="Basic and acidic residues" evidence="5">
    <location>
        <begin position="1031"/>
        <end position="1042"/>
    </location>
</feature>
<gene>
    <name evidence="9" type="primary">LOC120055442</name>
</gene>
<dbReference type="InterPro" id="IPR013525">
    <property type="entry name" value="ABC2_TM"/>
</dbReference>
<dbReference type="GeneID" id="120055442"/>
<feature type="region of interest" description="Disordered" evidence="5">
    <location>
        <begin position="697"/>
        <end position="1042"/>
    </location>
</feature>
<feature type="transmembrane region" description="Helical" evidence="6">
    <location>
        <begin position="542"/>
        <end position="565"/>
    </location>
</feature>
<dbReference type="KEGG" id="snh:120055442"/>
<evidence type="ECO:0000256" key="1">
    <source>
        <dbReference type="ARBA" id="ARBA00004141"/>
    </source>
</evidence>
<organism evidence="8 9">
    <name type="scientific">Salvelinus namaycush</name>
    <name type="common">Lake trout</name>
    <name type="synonym">Salmo namaycush</name>
    <dbReference type="NCBI Taxonomy" id="8040"/>
    <lineage>
        <taxon>Eukaryota</taxon>
        <taxon>Metazoa</taxon>
        <taxon>Chordata</taxon>
        <taxon>Craniata</taxon>
        <taxon>Vertebrata</taxon>
        <taxon>Euteleostomi</taxon>
        <taxon>Actinopterygii</taxon>
        <taxon>Neopterygii</taxon>
        <taxon>Teleostei</taxon>
        <taxon>Protacanthopterygii</taxon>
        <taxon>Salmoniformes</taxon>
        <taxon>Salmonidae</taxon>
        <taxon>Salmoninae</taxon>
        <taxon>Salvelinus</taxon>
    </lineage>
</organism>
<dbReference type="InterPro" id="IPR026082">
    <property type="entry name" value="ABCA"/>
</dbReference>
<feature type="transmembrane region" description="Helical" evidence="6">
    <location>
        <begin position="466"/>
        <end position="486"/>
    </location>
</feature>
<feature type="domain" description="ABC-2 type transporter transmembrane" evidence="7">
    <location>
        <begin position="466"/>
        <end position="667"/>
    </location>
</feature>
<keyword evidence="8" id="KW-1185">Reference proteome</keyword>
<dbReference type="GO" id="GO:0005548">
    <property type="term" value="F:phospholipid transporter activity"/>
    <property type="evidence" value="ECO:0007669"/>
    <property type="project" value="TreeGrafter"/>
</dbReference>
<keyword evidence="4 6" id="KW-0472">Membrane</keyword>
<reference evidence="9" key="1">
    <citation type="submission" date="2025-08" db="UniProtKB">
        <authorList>
            <consortium name="RefSeq"/>
        </authorList>
    </citation>
    <scope>IDENTIFICATION</scope>
    <source>
        <tissue evidence="9">White muscle</tissue>
    </source>
</reference>
<dbReference type="PANTHER" id="PTHR19229:SF190">
    <property type="entry name" value="RETINAL-SPECIFIC PHOSPHOLIPID-TRANSPORTING ATPASE ABCA4"/>
    <property type="match status" value="1"/>
</dbReference>
<evidence type="ECO:0000259" key="7">
    <source>
        <dbReference type="Pfam" id="PF12698"/>
    </source>
</evidence>